<organism evidence="1 2">
    <name type="scientific">Vigna unguiculata</name>
    <name type="common">Cowpea</name>
    <dbReference type="NCBI Taxonomy" id="3917"/>
    <lineage>
        <taxon>Eukaryota</taxon>
        <taxon>Viridiplantae</taxon>
        <taxon>Streptophyta</taxon>
        <taxon>Embryophyta</taxon>
        <taxon>Tracheophyta</taxon>
        <taxon>Spermatophyta</taxon>
        <taxon>Magnoliopsida</taxon>
        <taxon>eudicotyledons</taxon>
        <taxon>Gunneridae</taxon>
        <taxon>Pentapetalae</taxon>
        <taxon>rosids</taxon>
        <taxon>fabids</taxon>
        <taxon>Fabales</taxon>
        <taxon>Fabaceae</taxon>
        <taxon>Papilionoideae</taxon>
        <taxon>50 kb inversion clade</taxon>
        <taxon>NPAAA clade</taxon>
        <taxon>indigoferoid/millettioid clade</taxon>
        <taxon>Phaseoleae</taxon>
        <taxon>Vigna</taxon>
    </lineage>
</organism>
<dbReference type="EMBL" id="CP039347">
    <property type="protein sequence ID" value="QCD86957.1"/>
    <property type="molecule type" value="Genomic_DNA"/>
</dbReference>
<protein>
    <submittedName>
        <fullName evidence="1">Uncharacterized protein</fullName>
    </submittedName>
</protein>
<sequence length="60" mass="6674">MMRPSGPLIDGNLLQSTVNRRYDLLTLIPSVESTVMQRKTLAMVFTLSSLRLLTGLVNPN</sequence>
<dbReference type="Proteomes" id="UP000501690">
    <property type="component" value="Linkage Group LG3"/>
</dbReference>
<reference evidence="1 2" key="1">
    <citation type="submission" date="2019-04" db="EMBL/GenBank/DDBJ databases">
        <title>An improved genome assembly and genetic linkage map for asparagus bean, Vigna unguiculata ssp. sesquipedialis.</title>
        <authorList>
            <person name="Xia Q."/>
            <person name="Zhang R."/>
            <person name="Dong Y."/>
        </authorList>
    </citation>
    <scope>NUCLEOTIDE SEQUENCE [LARGE SCALE GENOMIC DNA]</scope>
    <source>
        <tissue evidence="1">Leaf</tissue>
    </source>
</reference>
<evidence type="ECO:0000313" key="2">
    <source>
        <dbReference type="Proteomes" id="UP000501690"/>
    </source>
</evidence>
<accession>A0A4D6LEF8</accession>
<proteinExistence type="predicted"/>
<keyword evidence="2" id="KW-1185">Reference proteome</keyword>
<evidence type="ECO:0000313" key="1">
    <source>
        <dbReference type="EMBL" id="QCD86957.1"/>
    </source>
</evidence>
<name>A0A4D6LEF8_VIGUN</name>
<gene>
    <name evidence="1" type="ORF">DEO72_LG3g1488</name>
</gene>
<dbReference type="AlphaFoldDB" id="A0A4D6LEF8"/>